<dbReference type="AlphaFoldDB" id="A0A1H5TPG7"/>
<keyword evidence="6" id="KW-0663">Pyridoxal phosphate</keyword>
<keyword evidence="5 9" id="KW-0808">Transferase</keyword>
<name>A0A1H5TPG7_9HYPH</name>
<protein>
    <recommendedName>
        <fullName evidence="3">aspartate transaminase</fullName>
        <ecNumber evidence="3">2.6.1.1</ecNumber>
    </recommendedName>
</protein>
<comment type="similarity">
    <text evidence="2">Belongs to the class-I pyridoxal-phosphate-dependent aminotransferase family.</text>
</comment>
<evidence type="ECO:0000256" key="4">
    <source>
        <dbReference type="ARBA" id="ARBA00022576"/>
    </source>
</evidence>
<dbReference type="CDD" id="cd00609">
    <property type="entry name" value="AAT_like"/>
    <property type="match status" value="1"/>
</dbReference>
<dbReference type="OrthoDB" id="8109430at2"/>
<dbReference type="EC" id="2.6.1.1" evidence="3"/>
<dbReference type="InterPro" id="IPR004839">
    <property type="entry name" value="Aminotransferase_I/II_large"/>
</dbReference>
<proteinExistence type="inferred from homology"/>
<organism evidence="9 10">
    <name type="scientific">Bosea lathyri</name>
    <dbReference type="NCBI Taxonomy" id="1036778"/>
    <lineage>
        <taxon>Bacteria</taxon>
        <taxon>Pseudomonadati</taxon>
        <taxon>Pseudomonadota</taxon>
        <taxon>Alphaproteobacteria</taxon>
        <taxon>Hyphomicrobiales</taxon>
        <taxon>Boseaceae</taxon>
        <taxon>Bosea</taxon>
    </lineage>
</organism>
<dbReference type="PANTHER" id="PTHR46383">
    <property type="entry name" value="ASPARTATE AMINOTRANSFERASE"/>
    <property type="match status" value="1"/>
</dbReference>
<comment type="catalytic activity">
    <reaction evidence="7">
        <text>L-aspartate + 2-oxoglutarate = oxaloacetate + L-glutamate</text>
        <dbReference type="Rhea" id="RHEA:21824"/>
        <dbReference type="ChEBI" id="CHEBI:16452"/>
        <dbReference type="ChEBI" id="CHEBI:16810"/>
        <dbReference type="ChEBI" id="CHEBI:29985"/>
        <dbReference type="ChEBI" id="CHEBI:29991"/>
        <dbReference type="EC" id="2.6.1.1"/>
    </reaction>
</comment>
<evidence type="ECO:0000256" key="2">
    <source>
        <dbReference type="ARBA" id="ARBA00007441"/>
    </source>
</evidence>
<evidence type="ECO:0000256" key="6">
    <source>
        <dbReference type="ARBA" id="ARBA00022898"/>
    </source>
</evidence>
<evidence type="ECO:0000313" key="9">
    <source>
        <dbReference type="EMBL" id="SEF64683.1"/>
    </source>
</evidence>
<evidence type="ECO:0000256" key="7">
    <source>
        <dbReference type="ARBA" id="ARBA00049185"/>
    </source>
</evidence>
<dbReference type="GO" id="GO:0030170">
    <property type="term" value="F:pyridoxal phosphate binding"/>
    <property type="evidence" value="ECO:0007669"/>
    <property type="project" value="InterPro"/>
</dbReference>
<evidence type="ECO:0000256" key="3">
    <source>
        <dbReference type="ARBA" id="ARBA00012753"/>
    </source>
</evidence>
<evidence type="ECO:0000256" key="1">
    <source>
        <dbReference type="ARBA" id="ARBA00001933"/>
    </source>
</evidence>
<dbReference type="NCBIfam" id="NF004770">
    <property type="entry name" value="PRK06108.1"/>
    <property type="match status" value="1"/>
</dbReference>
<dbReference type="EMBL" id="FNUY01000001">
    <property type="protein sequence ID" value="SEF64683.1"/>
    <property type="molecule type" value="Genomic_DNA"/>
</dbReference>
<dbReference type="GO" id="GO:0004069">
    <property type="term" value="F:L-aspartate:2-oxoglutarate aminotransferase activity"/>
    <property type="evidence" value="ECO:0007669"/>
    <property type="project" value="UniProtKB-EC"/>
</dbReference>
<feature type="domain" description="Aminotransferase class I/classII large" evidence="8">
    <location>
        <begin position="44"/>
        <end position="389"/>
    </location>
</feature>
<dbReference type="PRINTS" id="PR00753">
    <property type="entry name" value="ACCSYNTHASE"/>
</dbReference>
<keyword evidence="10" id="KW-1185">Reference proteome</keyword>
<evidence type="ECO:0000313" key="10">
    <source>
        <dbReference type="Proteomes" id="UP000236743"/>
    </source>
</evidence>
<dbReference type="InterPro" id="IPR050596">
    <property type="entry name" value="AspAT/PAT-like"/>
</dbReference>
<dbReference type="Gene3D" id="3.90.1150.10">
    <property type="entry name" value="Aspartate Aminotransferase, domain 1"/>
    <property type="match status" value="1"/>
</dbReference>
<dbReference type="SUPFAM" id="SSF53383">
    <property type="entry name" value="PLP-dependent transferases"/>
    <property type="match status" value="1"/>
</dbReference>
<dbReference type="InterPro" id="IPR015422">
    <property type="entry name" value="PyrdxlP-dep_Trfase_small"/>
</dbReference>
<dbReference type="Pfam" id="PF00155">
    <property type="entry name" value="Aminotran_1_2"/>
    <property type="match status" value="1"/>
</dbReference>
<dbReference type="RefSeq" id="WP_103871063.1">
    <property type="nucleotide sequence ID" value="NZ_FNUY01000001.1"/>
</dbReference>
<dbReference type="InterPro" id="IPR015421">
    <property type="entry name" value="PyrdxlP-dep_Trfase_major"/>
</dbReference>
<dbReference type="InterPro" id="IPR015424">
    <property type="entry name" value="PyrdxlP-dep_Trfase"/>
</dbReference>
<reference evidence="9 10" key="1">
    <citation type="submission" date="2016-10" db="EMBL/GenBank/DDBJ databases">
        <authorList>
            <person name="de Groot N.N."/>
        </authorList>
    </citation>
    <scope>NUCLEOTIDE SEQUENCE [LARGE SCALE GENOMIC DNA]</scope>
    <source>
        <strain evidence="9 10">DSM 26656</strain>
    </source>
</reference>
<comment type="cofactor">
    <cofactor evidence="1">
        <name>pyridoxal 5'-phosphate</name>
        <dbReference type="ChEBI" id="CHEBI:597326"/>
    </cofactor>
</comment>
<accession>A0A1H5TPG7</accession>
<dbReference type="Gene3D" id="3.40.640.10">
    <property type="entry name" value="Type I PLP-dependent aspartate aminotransferase-like (Major domain)"/>
    <property type="match status" value="1"/>
</dbReference>
<sequence length="397" mass="42466">MTTTTLPGARLIAELRPEARNAPESGIVEVMNHGRLKPGLIPLWVGEGDLPTADFIVRAANASLAAGETFYTWQRGVPELRQALADYHAALYGQPFSAERFFVTGSGMQSVQICVRLVAGPGDEIVIPTPAWPNFAAAIGVAGAKAVCVPMDLAEGRFTLDLDKLAAAITPKTRALVINSPANPTGWTATRDEMAALLALSRKHGIWIIADEIYGRFVYDGSPRAASFHDVMDEEDRVLFVQTFSKNWAMTGWRIGWIEAPAAFGQIIENMIQYSTSGSPVFVQRAATAALTEGEPYIAEQIARASEGRRIVSEGLKATNRVSLAAPVGAFYQFFTVDGRSDSRALAIELVDNANVGLAPGTAFGPGGETGLRLCFARKSSDLVEAVARLQGALAQS</sequence>
<dbReference type="GO" id="GO:0006520">
    <property type="term" value="P:amino acid metabolic process"/>
    <property type="evidence" value="ECO:0007669"/>
    <property type="project" value="InterPro"/>
</dbReference>
<evidence type="ECO:0000259" key="8">
    <source>
        <dbReference type="Pfam" id="PF00155"/>
    </source>
</evidence>
<gene>
    <name evidence="9" type="ORF">SAMN04488115_101732</name>
</gene>
<keyword evidence="4 9" id="KW-0032">Aminotransferase</keyword>
<dbReference type="Proteomes" id="UP000236743">
    <property type="component" value="Unassembled WGS sequence"/>
</dbReference>
<evidence type="ECO:0000256" key="5">
    <source>
        <dbReference type="ARBA" id="ARBA00022679"/>
    </source>
</evidence>